<feature type="transmembrane region" description="Helical" evidence="1">
    <location>
        <begin position="76"/>
        <end position="93"/>
    </location>
</feature>
<organism evidence="2 3">
    <name type="scientific">Anoxynatronum buryatiense</name>
    <dbReference type="NCBI Taxonomy" id="489973"/>
    <lineage>
        <taxon>Bacteria</taxon>
        <taxon>Bacillati</taxon>
        <taxon>Bacillota</taxon>
        <taxon>Clostridia</taxon>
        <taxon>Eubacteriales</taxon>
        <taxon>Clostridiaceae</taxon>
        <taxon>Anoxynatronum</taxon>
    </lineage>
</organism>
<evidence type="ECO:0000256" key="1">
    <source>
        <dbReference type="SAM" id="Phobius"/>
    </source>
</evidence>
<feature type="transmembrane region" description="Helical" evidence="1">
    <location>
        <begin position="12"/>
        <end position="38"/>
    </location>
</feature>
<proteinExistence type="predicted"/>
<dbReference type="RefSeq" id="WP_283407981.1">
    <property type="nucleotide sequence ID" value="NZ_FXUF01000002.1"/>
</dbReference>
<dbReference type="GO" id="GO:0022857">
    <property type="term" value="F:transmembrane transporter activity"/>
    <property type="evidence" value="ECO:0007669"/>
    <property type="project" value="InterPro"/>
</dbReference>
<feature type="transmembrane region" description="Helical" evidence="1">
    <location>
        <begin position="45"/>
        <end position="70"/>
    </location>
</feature>
<dbReference type="EMBL" id="FXUF01000002">
    <property type="protein sequence ID" value="SMP43389.1"/>
    <property type="molecule type" value="Genomic_DNA"/>
</dbReference>
<evidence type="ECO:0000313" key="2">
    <source>
        <dbReference type="EMBL" id="SMP43389.1"/>
    </source>
</evidence>
<accession>A0AA46AHW4</accession>
<keyword evidence="1" id="KW-0812">Transmembrane</keyword>
<protein>
    <submittedName>
        <fullName evidence="2">Energy-coupling factor transport system substrate-specific component</fullName>
    </submittedName>
</protein>
<dbReference type="Proteomes" id="UP001158066">
    <property type="component" value="Unassembled WGS sequence"/>
</dbReference>
<comment type="caution">
    <text evidence="2">The sequence shown here is derived from an EMBL/GenBank/DDBJ whole genome shotgun (WGS) entry which is preliminary data.</text>
</comment>
<keyword evidence="1" id="KW-1133">Transmembrane helix</keyword>
<evidence type="ECO:0000313" key="3">
    <source>
        <dbReference type="Proteomes" id="UP001158066"/>
    </source>
</evidence>
<name>A0AA46AHW4_9CLOT</name>
<keyword evidence="3" id="KW-1185">Reference proteome</keyword>
<sequence length="191" mass="19973">MSSSPFRSTRAMVLASMGIVVNIVLGTIVSTLQIPLLFLDTMGTILVAAVLGPLAGAMTGGLTNIIQGAITNPRTIPFALVNIVIGVIVGLVVRRFRFDLKTAVITGLVLAVVAPLIGTPISVLMFGGLTGGGTDIMVAWLLASGQRIFTAAFIPRVTGNLVDKVASCVLVALMLKYVPRDLFTTRAVDHD</sequence>
<keyword evidence="1" id="KW-0472">Membrane</keyword>
<gene>
    <name evidence="2" type="ORF">SAMN06296020_10264</name>
</gene>
<dbReference type="Pfam" id="PF12822">
    <property type="entry name" value="ECF_trnsprt"/>
    <property type="match status" value="1"/>
</dbReference>
<dbReference type="NCBIfam" id="NF045596">
    <property type="entry name" value="ECF_S_CD3073"/>
    <property type="match status" value="1"/>
</dbReference>
<dbReference type="Gene3D" id="1.10.1760.20">
    <property type="match status" value="1"/>
</dbReference>
<dbReference type="AlphaFoldDB" id="A0AA46AHW4"/>
<dbReference type="InterPro" id="IPR024529">
    <property type="entry name" value="ECF_trnsprt_substrate-spec"/>
</dbReference>
<reference evidence="2" key="1">
    <citation type="submission" date="2017-05" db="EMBL/GenBank/DDBJ databases">
        <authorList>
            <person name="Varghese N."/>
            <person name="Submissions S."/>
        </authorList>
    </citation>
    <scope>NUCLEOTIDE SEQUENCE</scope>
    <source>
        <strain evidence="2">Su22</strain>
    </source>
</reference>